<organism evidence="2 3">
    <name type="scientific">Parvularcula marina</name>
    <dbReference type="NCBI Taxonomy" id="2292771"/>
    <lineage>
        <taxon>Bacteria</taxon>
        <taxon>Pseudomonadati</taxon>
        <taxon>Pseudomonadota</taxon>
        <taxon>Alphaproteobacteria</taxon>
        <taxon>Parvularculales</taxon>
        <taxon>Parvularculaceae</taxon>
        <taxon>Parvularcula</taxon>
    </lineage>
</organism>
<sequence>MGRTESIFAGILLAAIIMAVAVVVLRSDARTSGPSQPFVIAEPDIGSFDVRFSGNTDADTCTCYEQAYAFGAKYSDISSDLYRGGFQACESRLGHGGAQAWTYGWSNGMTGTPGRKSCRNYMAQARAASQGH</sequence>
<accession>A0A371RID1</accession>
<proteinExistence type="predicted"/>
<evidence type="ECO:0000313" key="2">
    <source>
        <dbReference type="EMBL" id="RFB05217.1"/>
    </source>
</evidence>
<protein>
    <submittedName>
        <fullName evidence="2">Uncharacterized protein</fullName>
    </submittedName>
</protein>
<dbReference type="Proteomes" id="UP000264589">
    <property type="component" value="Unassembled WGS sequence"/>
</dbReference>
<name>A0A371RID1_9PROT</name>
<dbReference type="EMBL" id="QUQO01000001">
    <property type="protein sequence ID" value="RFB05217.1"/>
    <property type="molecule type" value="Genomic_DNA"/>
</dbReference>
<gene>
    <name evidence="2" type="ORF">DX908_08080</name>
</gene>
<comment type="caution">
    <text evidence="2">The sequence shown here is derived from an EMBL/GenBank/DDBJ whole genome shotgun (WGS) entry which is preliminary data.</text>
</comment>
<keyword evidence="1" id="KW-0472">Membrane</keyword>
<keyword evidence="1" id="KW-1133">Transmembrane helix</keyword>
<evidence type="ECO:0000313" key="3">
    <source>
        <dbReference type="Proteomes" id="UP000264589"/>
    </source>
</evidence>
<reference evidence="2 3" key="1">
    <citation type="submission" date="2018-08" db="EMBL/GenBank/DDBJ databases">
        <title>Parvularcula sp. SM1705, isolated from surface water of the South Sea China.</title>
        <authorList>
            <person name="Sun L."/>
        </authorList>
    </citation>
    <scope>NUCLEOTIDE SEQUENCE [LARGE SCALE GENOMIC DNA]</scope>
    <source>
        <strain evidence="2 3">SM1705</strain>
    </source>
</reference>
<dbReference type="AlphaFoldDB" id="A0A371RID1"/>
<keyword evidence="3" id="KW-1185">Reference proteome</keyword>
<dbReference type="InParanoid" id="A0A371RID1"/>
<feature type="transmembrane region" description="Helical" evidence="1">
    <location>
        <begin position="6"/>
        <end position="25"/>
    </location>
</feature>
<keyword evidence="1" id="KW-0812">Transmembrane</keyword>
<evidence type="ECO:0000256" key="1">
    <source>
        <dbReference type="SAM" id="Phobius"/>
    </source>
</evidence>